<dbReference type="InterPro" id="IPR039422">
    <property type="entry name" value="MarR/SlyA-like"/>
</dbReference>
<reference evidence="5" key="1">
    <citation type="submission" date="2021-08" db="EMBL/GenBank/DDBJ databases">
        <authorList>
            <person name="Zhang H."/>
            <person name="Xu M."/>
            <person name="Yu Z."/>
            <person name="Yang L."/>
            <person name="Cai Y."/>
        </authorList>
    </citation>
    <scope>NUCLEOTIDE SEQUENCE</scope>
    <source>
        <strain evidence="5">CHL1</strain>
    </source>
</reference>
<evidence type="ECO:0000259" key="4">
    <source>
        <dbReference type="SMART" id="SM00347"/>
    </source>
</evidence>
<dbReference type="PANTHER" id="PTHR33164:SF64">
    <property type="entry name" value="TRANSCRIPTIONAL REGULATOR SLYA"/>
    <property type="match status" value="1"/>
</dbReference>
<accession>A0A9E6R8U7</accession>
<dbReference type="AlphaFoldDB" id="A0A9E6R8U7"/>
<dbReference type="InterPro" id="IPR036390">
    <property type="entry name" value="WH_DNA-bd_sf"/>
</dbReference>
<dbReference type="Proteomes" id="UP000825701">
    <property type="component" value="Chromosome"/>
</dbReference>
<dbReference type="SMART" id="SM00347">
    <property type="entry name" value="HTH_MARR"/>
    <property type="match status" value="1"/>
</dbReference>
<evidence type="ECO:0000256" key="3">
    <source>
        <dbReference type="ARBA" id="ARBA00023163"/>
    </source>
</evidence>
<dbReference type="PANTHER" id="PTHR33164">
    <property type="entry name" value="TRANSCRIPTIONAL REGULATOR, MARR FAMILY"/>
    <property type="match status" value="1"/>
</dbReference>
<dbReference type="SUPFAM" id="SSF46785">
    <property type="entry name" value="Winged helix' DNA-binding domain"/>
    <property type="match status" value="1"/>
</dbReference>
<dbReference type="GO" id="GO:0006950">
    <property type="term" value="P:response to stress"/>
    <property type="evidence" value="ECO:0007669"/>
    <property type="project" value="TreeGrafter"/>
</dbReference>
<dbReference type="InterPro" id="IPR000835">
    <property type="entry name" value="HTH_MarR-typ"/>
</dbReference>
<protein>
    <submittedName>
        <fullName evidence="5">MarR family transcriptional regulator</fullName>
    </submittedName>
</protein>
<organism evidence="5 6">
    <name type="scientific">Chenggangzhangella methanolivorans</name>
    <dbReference type="NCBI Taxonomy" id="1437009"/>
    <lineage>
        <taxon>Bacteria</taxon>
        <taxon>Pseudomonadati</taxon>
        <taxon>Pseudomonadota</taxon>
        <taxon>Alphaproteobacteria</taxon>
        <taxon>Hyphomicrobiales</taxon>
        <taxon>Methylopilaceae</taxon>
        <taxon>Chenggangzhangella</taxon>
    </lineage>
</organism>
<dbReference type="GO" id="GO:0003677">
    <property type="term" value="F:DNA binding"/>
    <property type="evidence" value="ECO:0007669"/>
    <property type="project" value="UniProtKB-KW"/>
</dbReference>
<evidence type="ECO:0000256" key="2">
    <source>
        <dbReference type="ARBA" id="ARBA00023125"/>
    </source>
</evidence>
<evidence type="ECO:0000313" key="6">
    <source>
        <dbReference type="Proteomes" id="UP000825701"/>
    </source>
</evidence>
<dbReference type="KEGG" id="cmet:K6K41_18835"/>
<keyword evidence="1" id="KW-0805">Transcription regulation</keyword>
<keyword evidence="3" id="KW-0804">Transcription</keyword>
<name>A0A9E6R8U7_9HYPH</name>
<keyword evidence="2" id="KW-0238">DNA-binding</keyword>
<dbReference type="InterPro" id="IPR023187">
    <property type="entry name" value="Tscrpt_reg_MarR-type_CS"/>
</dbReference>
<dbReference type="PRINTS" id="PR00598">
    <property type="entry name" value="HTHMARR"/>
</dbReference>
<dbReference type="Gene3D" id="1.10.10.10">
    <property type="entry name" value="Winged helix-like DNA-binding domain superfamily/Winged helix DNA-binding domain"/>
    <property type="match status" value="1"/>
</dbReference>
<sequence length="153" mass="16701">MSKPIDPADAAEFGYQLAFAARRWRRELDDALGGSGLTDASWRPLVHLGRLGEGARQSDLARSLGIEGPSLVRLLDRLAAAGFLERREDASDRRAKTLHLTPEGRRLVDRLRAVVADVCAAMVEDVAEEDFAACMRVFARLGARAEKSARDAA</sequence>
<dbReference type="Pfam" id="PF12802">
    <property type="entry name" value="MarR_2"/>
    <property type="match status" value="1"/>
</dbReference>
<evidence type="ECO:0000256" key="1">
    <source>
        <dbReference type="ARBA" id="ARBA00023015"/>
    </source>
</evidence>
<keyword evidence="6" id="KW-1185">Reference proteome</keyword>
<dbReference type="RefSeq" id="WP_261401936.1">
    <property type="nucleotide sequence ID" value="NZ_CP081869.1"/>
</dbReference>
<dbReference type="PROSITE" id="PS01117">
    <property type="entry name" value="HTH_MARR_1"/>
    <property type="match status" value="1"/>
</dbReference>
<dbReference type="InterPro" id="IPR036388">
    <property type="entry name" value="WH-like_DNA-bd_sf"/>
</dbReference>
<feature type="domain" description="HTH marR-type" evidence="4">
    <location>
        <begin position="30"/>
        <end position="131"/>
    </location>
</feature>
<proteinExistence type="predicted"/>
<dbReference type="EMBL" id="CP081869">
    <property type="protein sequence ID" value="QZN98943.1"/>
    <property type="molecule type" value="Genomic_DNA"/>
</dbReference>
<dbReference type="GO" id="GO:0003700">
    <property type="term" value="F:DNA-binding transcription factor activity"/>
    <property type="evidence" value="ECO:0007669"/>
    <property type="project" value="InterPro"/>
</dbReference>
<gene>
    <name evidence="5" type="ORF">K6K41_18835</name>
</gene>
<evidence type="ECO:0000313" key="5">
    <source>
        <dbReference type="EMBL" id="QZN98943.1"/>
    </source>
</evidence>